<comment type="similarity">
    <text evidence="2">Belongs to the phosphohexose mutase family.</text>
</comment>
<feature type="domain" description="Alpha-D-phosphohexomutase alpha/beta/alpha" evidence="7">
    <location>
        <begin position="8"/>
        <end position="128"/>
    </location>
</feature>
<protein>
    <submittedName>
        <fullName evidence="8">Phosphomannomutase</fullName>
    </submittedName>
</protein>
<dbReference type="AlphaFoldDB" id="A0A0G0J0W2"/>
<dbReference type="InterPro" id="IPR016066">
    <property type="entry name" value="A-D-PHexomutase_CS"/>
</dbReference>
<dbReference type="GO" id="GO:0005975">
    <property type="term" value="P:carbohydrate metabolic process"/>
    <property type="evidence" value="ECO:0007669"/>
    <property type="project" value="InterPro"/>
</dbReference>
<keyword evidence="3" id="KW-0597">Phosphoprotein</keyword>
<dbReference type="Gene3D" id="3.40.120.10">
    <property type="entry name" value="Alpha-D-Glucose-1,6-Bisphosphate, subunit A, domain 3"/>
    <property type="match status" value="1"/>
</dbReference>
<keyword evidence="5" id="KW-0460">Magnesium</keyword>
<dbReference type="PANTHER" id="PTHR43771">
    <property type="entry name" value="PHOSPHOMANNOMUTASE"/>
    <property type="match status" value="1"/>
</dbReference>
<evidence type="ECO:0000256" key="3">
    <source>
        <dbReference type="ARBA" id="ARBA00022553"/>
    </source>
</evidence>
<proteinExistence type="inferred from homology"/>
<evidence type="ECO:0000256" key="6">
    <source>
        <dbReference type="ARBA" id="ARBA00023235"/>
    </source>
</evidence>
<gene>
    <name evidence="8" type="ORF">US36_C0013G0015</name>
</gene>
<sequence length="132" mass="14610">MAIKNSGIFRAYDIRGKYPKEINGKIIAETVQNLGFLFHPDTKIVVGRDCRLSSPALYKTVLNSLKSKNVKIGVIPVGLITTPMLSFLVAKLKANYGIMITASHNPKEYNGLKIINKNAVPISGKEIQKWII</sequence>
<keyword evidence="4" id="KW-0479">Metal-binding</keyword>
<keyword evidence="6" id="KW-0413">Isomerase</keyword>
<reference evidence="8 9" key="1">
    <citation type="journal article" date="2015" name="Nature">
        <title>rRNA introns, odd ribosomes, and small enigmatic genomes across a large radiation of phyla.</title>
        <authorList>
            <person name="Brown C.T."/>
            <person name="Hug L.A."/>
            <person name="Thomas B.C."/>
            <person name="Sharon I."/>
            <person name="Castelle C.J."/>
            <person name="Singh A."/>
            <person name="Wilkins M.J."/>
            <person name="Williams K.H."/>
            <person name="Banfield J.F."/>
        </authorList>
    </citation>
    <scope>NUCLEOTIDE SEQUENCE [LARGE SCALE GENOMIC DNA]</scope>
</reference>
<accession>A0A0G0J0W2</accession>
<dbReference type="SUPFAM" id="SSF53738">
    <property type="entry name" value="Phosphoglucomutase, first 3 domains"/>
    <property type="match status" value="1"/>
</dbReference>
<dbReference type="Proteomes" id="UP000034044">
    <property type="component" value="Unassembled WGS sequence"/>
</dbReference>
<comment type="cofactor">
    <cofactor evidence="1">
        <name>Mg(2+)</name>
        <dbReference type="ChEBI" id="CHEBI:18420"/>
    </cofactor>
</comment>
<evidence type="ECO:0000256" key="1">
    <source>
        <dbReference type="ARBA" id="ARBA00001946"/>
    </source>
</evidence>
<evidence type="ECO:0000259" key="7">
    <source>
        <dbReference type="Pfam" id="PF02878"/>
    </source>
</evidence>
<dbReference type="GO" id="GO:0016868">
    <property type="term" value="F:intramolecular phosphotransferase activity"/>
    <property type="evidence" value="ECO:0007669"/>
    <property type="project" value="InterPro"/>
</dbReference>
<evidence type="ECO:0000256" key="4">
    <source>
        <dbReference type="ARBA" id="ARBA00022723"/>
    </source>
</evidence>
<dbReference type="InterPro" id="IPR016055">
    <property type="entry name" value="A-D-PHexomutase_a/b/a-I/II/III"/>
</dbReference>
<evidence type="ECO:0000256" key="5">
    <source>
        <dbReference type="ARBA" id="ARBA00022842"/>
    </source>
</evidence>
<dbReference type="GO" id="GO:0000287">
    <property type="term" value="F:magnesium ion binding"/>
    <property type="evidence" value="ECO:0007669"/>
    <property type="project" value="InterPro"/>
</dbReference>
<dbReference type="EMBL" id="LBSR01000013">
    <property type="protein sequence ID" value="KKQ21801.1"/>
    <property type="molecule type" value="Genomic_DNA"/>
</dbReference>
<name>A0A0G0J0W2_9BACT</name>
<dbReference type="PANTHER" id="PTHR43771:SF1">
    <property type="entry name" value="PHOSPHOMANNOMUTASE"/>
    <property type="match status" value="1"/>
</dbReference>
<comment type="caution">
    <text evidence="8">The sequence shown here is derived from an EMBL/GenBank/DDBJ whole genome shotgun (WGS) entry which is preliminary data.</text>
</comment>
<evidence type="ECO:0000313" key="9">
    <source>
        <dbReference type="Proteomes" id="UP000034044"/>
    </source>
</evidence>
<dbReference type="InterPro" id="IPR005844">
    <property type="entry name" value="A-D-PHexomutase_a/b/a-I"/>
</dbReference>
<organism evidence="8 9">
    <name type="scientific">Candidatus Wolfebacteria bacterium GW2011_GWC1_37_10</name>
    <dbReference type="NCBI Taxonomy" id="1619010"/>
    <lineage>
        <taxon>Bacteria</taxon>
        <taxon>Candidatus Wolfeibacteriota</taxon>
    </lineage>
</organism>
<evidence type="ECO:0000256" key="2">
    <source>
        <dbReference type="ARBA" id="ARBA00010231"/>
    </source>
</evidence>
<evidence type="ECO:0000313" key="8">
    <source>
        <dbReference type="EMBL" id="KKQ21801.1"/>
    </source>
</evidence>
<dbReference type="Pfam" id="PF02878">
    <property type="entry name" value="PGM_PMM_I"/>
    <property type="match status" value="1"/>
</dbReference>
<dbReference type="PROSITE" id="PS00710">
    <property type="entry name" value="PGM_PMM"/>
    <property type="match status" value="1"/>
</dbReference>